<dbReference type="GO" id="GO:0008203">
    <property type="term" value="P:cholesterol metabolic process"/>
    <property type="evidence" value="ECO:0007669"/>
    <property type="project" value="UniProtKB-KW"/>
</dbReference>
<evidence type="ECO:0000256" key="3">
    <source>
        <dbReference type="ARBA" id="ARBA00004496"/>
    </source>
</evidence>
<dbReference type="InterPro" id="IPR000172">
    <property type="entry name" value="GMC_OxRdtase_N"/>
</dbReference>
<dbReference type="Pfam" id="PF05199">
    <property type="entry name" value="GMC_oxred_C"/>
    <property type="match status" value="1"/>
</dbReference>
<dbReference type="Pfam" id="PF00732">
    <property type="entry name" value="GMC_oxred_N"/>
    <property type="match status" value="1"/>
</dbReference>
<keyword evidence="12" id="KW-0753">Steroid metabolism</keyword>
<dbReference type="GO" id="GO:0072330">
    <property type="term" value="P:monocarboxylic acid biosynthetic process"/>
    <property type="evidence" value="ECO:0007669"/>
    <property type="project" value="UniProtKB-ARBA"/>
</dbReference>
<name>A0A9W9Q5H6_9EURO</name>
<keyword evidence="11" id="KW-1207">Sterol metabolism</keyword>
<reference evidence="21" key="1">
    <citation type="submission" date="2022-12" db="EMBL/GenBank/DDBJ databases">
        <authorList>
            <person name="Petersen C."/>
        </authorList>
    </citation>
    <scope>NUCLEOTIDE SEQUENCE</scope>
    <source>
        <strain evidence="21">IBT 21472</strain>
    </source>
</reference>
<dbReference type="Gene3D" id="3.40.50.1820">
    <property type="entry name" value="alpha/beta hydrolase"/>
    <property type="match status" value="1"/>
</dbReference>
<evidence type="ECO:0000256" key="16">
    <source>
        <dbReference type="ARBA" id="ARBA00049723"/>
    </source>
</evidence>
<comment type="caution">
    <text evidence="21">The sequence shown here is derived from an EMBL/GenBank/DDBJ whole genome shotgun (WGS) entry which is preliminary data.</text>
</comment>
<keyword evidence="5" id="KW-0963">Cytoplasm</keyword>
<evidence type="ECO:0000256" key="10">
    <source>
        <dbReference type="ARBA" id="ARBA00023098"/>
    </source>
</evidence>
<evidence type="ECO:0000256" key="4">
    <source>
        <dbReference type="ARBA" id="ARBA00010790"/>
    </source>
</evidence>
<keyword evidence="9" id="KW-0560">Oxidoreductase</keyword>
<feature type="domain" description="Glucose-methanol-choline oxidoreductase C-terminal" evidence="20">
    <location>
        <begin position="530"/>
        <end position="592"/>
    </location>
</feature>
<keyword evidence="6" id="KW-0153">Cholesterol metabolism</keyword>
<evidence type="ECO:0000256" key="13">
    <source>
        <dbReference type="ARBA" id="ARBA00023235"/>
    </source>
</evidence>
<keyword evidence="10" id="KW-0443">Lipid metabolism</keyword>
<dbReference type="InterPro" id="IPR052542">
    <property type="entry name" value="Cholesterol_Oxidase"/>
</dbReference>
<evidence type="ECO:0000313" key="21">
    <source>
        <dbReference type="EMBL" id="KAJ5324885.1"/>
    </source>
</evidence>
<keyword evidence="22" id="KW-1185">Reference proteome</keyword>
<dbReference type="InterPro" id="IPR007867">
    <property type="entry name" value="GMC_OxRtase_C"/>
</dbReference>
<dbReference type="GO" id="GO:0004769">
    <property type="term" value="F:steroid Delta-isomerase activity"/>
    <property type="evidence" value="ECO:0007669"/>
    <property type="project" value="UniProtKB-EC"/>
</dbReference>
<keyword evidence="8" id="KW-0274">FAD</keyword>
<protein>
    <recommendedName>
        <fullName evidence="17">Cholesterol oxidase</fullName>
        <ecNumber evidence="16">1.1.3.6</ecNumber>
        <ecNumber evidence="14">5.3.3.1</ecNumber>
    </recommendedName>
    <alternativeName>
        <fullName evidence="18">Cholesterol isomerase</fullName>
    </alternativeName>
</protein>
<dbReference type="GO" id="GO:0050660">
    <property type="term" value="F:flavin adenine dinucleotide binding"/>
    <property type="evidence" value="ECO:0007669"/>
    <property type="project" value="InterPro"/>
</dbReference>
<dbReference type="InterPro" id="IPR036188">
    <property type="entry name" value="FAD/NAD-bd_sf"/>
</dbReference>
<comment type="cofactor">
    <cofactor evidence="1">
        <name>FAD</name>
        <dbReference type="ChEBI" id="CHEBI:57692"/>
    </cofactor>
</comment>
<dbReference type="SUPFAM" id="SSF51905">
    <property type="entry name" value="FAD/NAD(P)-binding domain"/>
    <property type="match status" value="1"/>
</dbReference>
<evidence type="ECO:0000256" key="8">
    <source>
        <dbReference type="ARBA" id="ARBA00022827"/>
    </source>
</evidence>
<accession>A0A9W9Q5H6</accession>
<proteinExistence type="inferred from homology"/>
<dbReference type="EC" id="1.1.3.6" evidence="16"/>
<evidence type="ECO:0000259" key="19">
    <source>
        <dbReference type="Pfam" id="PF00732"/>
    </source>
</evidence>
<dbReference type="PANTHER" id="PTHR47470">
    <property type="entry name" value="CHOLESTEROL OXIDASE"/>
    <property type="match status" value="1"/>
</dbReference>
<dbReference type="Proteomes" id="UP001147746">
    <property type="component" value="Unassembled WGS sequence"/>
</dbReference>
<evidence type="ECO:0000256" key="6">
    <source>
        <dbReference type="ARBA" id="ARBA00022548"/>
    </source>
</evidence>
<dbReference type="GO" id="GO:0016995">
    <property type="term" value="F:cholesterol oxidase activity"/>
    <property type="evidence" value="ECO:0007669"/>
    <property type="project" value="UniProtKB-EC"/>
</dbReference>
<organism evidence="21 22">
    <name type="scientific">Penicillium atrosanguineum</name>
    <dbReference type="NCBI Taxonomy" id="1132637"/>
    <lineage>
        <taxon>Eukaryota</taxon>
        <taxon>Fungi</taxon>
        <taxon>Dikarya</taxon>
        <taxon>Ascomycota</taxon>
        <taxon>Pezizomycotina</taxon>
        <taxon>Eurotiomycetes</taxon>
        <taxon>Eurotiomycetidae</taxon>
        <taxon>Eurotiales</taxon>
        <taxon>Aspergillaceae</taxon>
        <taxon>Penicillium</taxon>
    </lineage>
</organism>
<evidence type="ECO:0000313" key="22">
    <source>
        <dbReference type="Proteomes" id="UP001147746"/>
    </source>
</evidence>
<evidence type="ECO:0000256" key="5">
    <source>
        <dbReference type="ARBA" id="ARBA00022490"/>
    </source>
</evidence>
<evidence type="ECO:0000256" key="7">
    <source>
        <dbReference type="ARBA" id="ARBA00022630"/>
    </source>
</evidence>
<evidence type="ECO:0000256" key="14">
    <source>
        <dbReference type="ARBA" id="ARBA00038856"/>
    </source>
</evidence>
<evidence type="ECO:0000256" key="17">
    <source>
        <dbReference type="ARBA" id="ARBA00049744"/>
    </source>
</evidence>
<evidence type="ECO:0000256" key="12">
    <source>
        <dbReference type="ARBA" id="ARBA00023221"/>
    </source>
</evidence>
<dbReference type="AlphaFoldDB" id="A0A9W9Q5H6"/>
<evidence type="ECO:0000256" key="15">
    <source>
        <dbReference type="ARBA" id="ARBA00049645"/>
    </source>
</evidence>
<evidence type="ECO:0000256" key="18">
    <source>
        <dbReference type="ARBA" id="ARBA00049778"/>
    </source>
</evidence>
<reference evidence="21" key="2">
    <citation type="journal article" date="2023" name="IMA Fungus">
        <title>Comparative genomic study of the Penicillium genus elucidates a diverse pangenome and 15 lateral gene transfer events.</title>
        <authorList>
            <person name="Petersen C."/>
            <person name="Sorensen T."/>
            <person name="Nielsen M.R."/>
            <person name="Sondergaard T.E."/>
            <person name="Sorensen J.L."/>
            <person name="Fitzpatrick D.A."/>
            <person name="Frisvad J.C."/>
            <person name="Nielsen K.L."/>
        </authorList>
    </citation>
    <scope>NUCLEOTIDE SEQUENCE</scope>
    <source>
        <strain evidence="21">IBT 21472</strain>
    </source>
</reference>
<dbReference type="EMBL" id="JAPZBO010000002">
    <property type="protein sequence ID" value="KAJ5324885.1"/>
    <property type="molecule type" value="Genomic_DNA"/>
</dbReference>
<evidence type="ECO:0000256" key="1">
    <source>
        <dbReference type="ARBA" id="ARBA00001974"/>
    </source>
</evidence>
<dbReference type="EC" id="5.3.3.1" evidence="14"/>
<evidence type="ECO:0000259" key="20">
    <source>
        <dbReference type="Pfam" id="PF05199"/>
    </source>
</evidence>
<dbReference type="Gene3D" id="3.50.50.60">
    <property type="entry name" value="FAD/NAD(P)-binding domain"/>
    <property type="match status" value="3"/>
</dbReference>
<dbReference type="GO" id="GO:0017000">
    <property type="term" value="P:antibiotic biosynthetic process"/>
    <property type="evidence" value="ECO:0007669"/>
    <property type="project" value="UniProtKB-ARBA"/>
</dbReference>
<evidence type="ECO:0000256" key="9">
    <source>
        <dbReference type="ARBA" id="ARBA00023002"/>
    </source>
</evidence>
<dbReference type="GO" id="GO:0005737">
    <property type="term" value="C:cytoplasm"/>
    <property type="evidence" value="ECO:0007669"/>
    <property type="project" value="UniProtKB-SubCell"/>
</dbReference>
<gene>
    <name evidence="21" type="ORF">N7476_003485</name>
</gene>
<evidence type="ECO:0000256" key="2">
    <source>
        <dbReference type="ARBA" id="ARBA00004196"/>
    </source>
</evidence>
<keyword evidence="13" id="KW-0413">Isomerase</keyword>
<dbReference type="SUPFAM" id="SSF53474">
    <property type="entry name" value="alpha/beta-Hydrolases"/>
    <property type="match status" value="1"/>
</dbReference>
<comment type="pathway">
    <text evidence="15">Steroid metabolism; cholesterol degradation.</text>
</comment>
<sequence length="1231" mass="135992">MSNRSHKTDDYPILSLPFDSMRSEYDVVVIGSGYGAGVAASRMARAGKTVAVLELGWERRSGSFPHSLPQCLMDMNVSGKSSKNSFLSNWVSPGNPTRLFQLFLGNGQHAFSAHGLGGCSLINAGVFLEADEDTLTMSPWPSEIRNDPSVLDDCEAPALREMVKVLQLTKADYLRAETMLQPSTYPEGYPNLRKLEHLQEDSKRLGTGENFYKAPLTTFFYSGHNNVGVPMQANTGSGHESTGLNDGSKNSVATTYLADAWNWGAEIFCGCEVRFVEKDLNENGYIIHFAWHGSGRSVFKNYFKEQLFWVKATDFCFLGAGALGTTEILLRSKKCGLRMSPLVGRNLSGNGDMLLFGYNGKTDVNAIARRFSRDIEAPGPTITGVIDNRLVDPVDSPLSGYIIQDGCIPEPMNPVIQLLFTLQTVKDQARSFVSNPREGTRRTFAILKSFLLGPYASGGALQRTSTYLVMSHDSNEMTLTLDSDQLCLQAPSEGRSENFKKIKKLLSILFGYTQASMGFSYFYGRHEEEITVHPLGGANMSSDGTGLAGVTNHLGEVFAGKGSEVHKGLVCCDASIIPTALGVNPLATITALSERSVQFLVENSGLSIDLATQNGVLNTYSKPRVSSNPRNHKETMSIESNPIGWQFTETLYGHICIGSRKKDPGHSDRFGKGSSCAMRIFLTIEICRPQKGSGYEGKCTGTASCYALSTNTLKIVDGSVKFFTSIEDKPESSSISYQLQLLSVEGRQYHLEGRKVINSNIAFSVRKTWEATTTVNVSILRSDGAIVGSGALHISLLDFQKQIQTFRPTVSLTAGLFWDLMVFLLSFILHVSLFFFNPFVPLRFPRSSSEDKTRSKQTLPSNSFRIKARDGVQALLEVYDSLPSEGKGISEDSITPPPVLLLPGITGSAVHNLYALPFLRCNMIDYLRERGHRCYALSPRWSADPSVAQRSTVFDCRLDVAAAVDFIRGRETLKPYVIAHCQGSVALGMGLLDGTIFSSDLLGVTANSVFINMVFGYWNAIKGRTTLLIQLYEYLAGNFFPISSSAGDAVFQRLLDALLRFYPLGNKRDRCTSTACRRTSFAFGLLWNHENLDVGIHDNVHRFFEGTYTKMMKQVVRMGTKGGCTDNESHCLLTEENLQRLQGLPILFVSGTENQVFNPESTLKDYELLRRRFGERHYRRFLAEGYGHLDPIVGKNAAEDVYWRIVTHLRSCSENGEVLRPKTESPNIHSV</sequence>
<dbReference type="PANTHER" id="PTHR47470:SF1">
    <property type="entry name" value="FAD-DEPENDENT OXIDOREDUCTASE 2 FAD BINDING DOMAIN-CONTAINING PROTEIN"/>
    <property type="match status" value="1"/>
</dbReference>
<evidence type="ECO:0000256" key="11">
    <source>
        <dbReference type="ARBA" id="ARBA00023166"/>
    </source>
</evidence>
<comment type="similarity">
    <text evidence="4">Belongs to the GMC oxidoreductase family.</text>
</comment>
<dbReference type="InterPro" id="IPR029058">
    <property type="entry name" value="AB_hydrolase_fold"/>
</dbReference>
<comment type="subcellular location">
    <subcellularLocation>
        <location evidence="2">Cell envelope</location>
    </subcellularLocation>
    <subcellularLocation>
        <location evidence="3">Cytoplasm</location>
    </subcellularLocation>
</comment>
<feature type="domain" description="Glucose-methanol-choline oxidoreductase N-terminal" evidence="19">
    <location>
        <begin position="106"/>
        <end position="348"/>
    </location>
</feature>
<keyword evidence="7" id="KW-0285">Flavoprotein</keyword>